<dbReference type="GO" id="GO:0016020">
    <property type="term" value="C:membrane"/>
    <property type="evidence" value="ECO:0007669"/>
    <property type="project" value="GOC"/>
</dbReference>
<dbReference type="PANTHER" id="PTHR14859">
    <property type="entry name" value="CALCOFLUOR WHITE HYPERSENSITIVE PROTEIN PRECURSOR"/>
    <property type="match status" value="1"/>
</dbReference>
<keyword evidence="3" id="KW-0378">Hydrolase</keyword>
<keyword evidence="4" id="KW-1185">Reference proteome</keyword>
<dbReference type="Proteomes" id="UP000236738">
    <property type="component" value="Unassembled WGS sequence"/>
</dbReference>
<dbReference type="RefSeq" id="WP_103913568.1">
    <property type="nucleotide sequence ID" value="NZ_FNUS01000003.1"/>
</dbReference>
<name>A0A1H5XZ21_9FLAO</name>
<dbReference type="OrthoDB" id="635146at2"/>
<dbReference type="GO" id="GO:0004527">
    <property type="term" value="F:exonuclease activity"/>
    <property type="evidence" value="ECO:0007669"/>
    <property type="project" value="UniProtKB-KW"/>
</dbReference>
<dbReference type="EMBL" id="FNUS01000003">
    <property type="protein sequence ID" value="SEG16516.1"/>
    <property type="molecule type" value="Genomic_DNA"/>
</dbReference>
<organism evidence="3 4">
    <name type="scientific">Halpernia humi</name>
    <dbReference type="NCBI Taxonomy" id="493375"/>
    <lineage>
        <taxon>Bacteria</taxon>
        <taxon>Pseudomonadati</taxon>
        <taxon>Bacteroidota</taxon>
        <taxon>Flavobacteriia</taxon>
        <taxon>Flavobacteriales</taxon>
        <taxon>Weeksellaceae</taxon>
        <taxon>Chryseobacterium group</taxon>
        <taxon>Halpernia</taxon>
    </lineage>
</organism>
<dbReference type="InterPro" id="IPR036691">
    <property type="entry name" value="Endo/exonu/phosph_ase_sf"/>
</dbReference>
<evidence type="ECO:0000313" key="3">
    <source>
        <dbReference type="EMBL" id="SEG16516.1"/>
    </source>
</evidence>
<reference evidence="4" key="1">
    <citation type="submission" date="2016-10" db="EMBL/GenBank/DDBJ databases">
        <authorList>
            <person name="Varghese N."/>
            <person name="Submissions S."/>
        </authorList>
    </citation>
    <scope>NUCLEOTIDE SEQUENCE [LARGE SCALE GENOMIC DNA]</scope>
    <source>
        <strain evidence="4">DSM 21580</strain>
    </source>
</reference>
<feature type="domain" description="Endonuclease/exonuclease/phosphatase" evidence="2">
    <location>
        <begin position="98"/>
        <end position="317"/>
    </location>
</feature>
<dbReference type="InterPro" id="IPR005135">
    <property type="entry name" value="Endo/exonuclease/phosphatase"/>
</dbReference>
<feature type="transmembrane region" description="Helical" evidence="1">
    <location>
        <begin position="65"/>
        <end position="83"/>
    </location>
</feature>
<keyword evidence="1" id="KW-0812">Transmembrane</keyword>
<dbReference type="SUPFAM" id="SSF56219">
    <property type="entry name" value="DNase I-like"/>
    <property type="match status" value="1"/>
</dbReference>
<proteinExistence type="predicted"/>
<evidence type="ECO:0000256" key="1">
    <source>
        <dbReference type="SAM" id="Phobius"/>
    </source>
</evidence>
<dbReference type="Gene3D" id="3.60.10.10">
    <property type="entry name" value="Endonuclease/exonuclease/phosphatase"/>
    <property type="match status" value="1"/>
</dbReference>
<feature type="transmembrane region" description="Helical" evidence="1">
    <location>
        <begin position="35"/>
        <end position="59"/>
    </location>
</feature>
<dbReference type="PANTHER" id="PTHR14859:SF1">
    <property type="entry name" value="PGAP2-INTERACTING PROTEIN"/>
    <property type="match status" value="1"/>
</dbReference>
<evidence type="ECO:0000313" key="4">
    <source>
        <dbReference type="Proteomes" id="UP000236738"/>
    </source>
</evidence>
<dbReference type="GO" id="GO:0006506">
    <property type="term" value="P:GPI anchor biosynthetic process"/>
    <property type="evidence" value="ECO:0007669"/>
    <property type="project" value="TreeGrafter"/>
</dbReference>
<keyword evidence="1" id="KW-0472">Membrane</keyword>
<dbReference type="InterPro" id="IPR051916">
    <property type="entry name" value="GPI-anchor_lipid_remodeler"/>
</dbReference>
<sequence>MKIIRFVFLIIHLGVIALLLANFLNIIVTPKVFPYFNFLSLAFPILMIFNVILILFWIILWKKRAFFFLIVSVLFFKPTSRIINYSPKKTESANLKIITFNVHSAKFGRKPIAEFINREDPDIVFLQEAGNVKSDYNFEKLPFVDKAPIVFFYSKYKVVAEKKWIINETGQATAYDVRIRGKMYRFVNVYLQPFYLVKSKFRPTDNQSENEVKFKSLIKRMVPTFKEHQEQISAARDAIESSPYPVIMAGDFNSVPNSYEYYHLGKNLQDAFEIAGNGSSTSFHDWKFPIRIDYIFTSKDILPISYKVDRSKRLSDHFPVIATFKIK</sequence>
<keyword evidence="3" id="KW-0269">Exonuclease</keyword>
<dbReference type="AlphaFoldDB" id="A0A1H5XZ21"/>
<accession>A0A1H5XZ21</accession>
<keyword evidence="3" id="KW-0540">Nuclease</keyword>
<keyword evidence="1" id="KW-1133">Transmembrane helix</keyword>
<keyword evidence="3" id="KW-0255">Endonuclease</keyword>
<feature type="transmembrane region" description="Helical" evidence="1">
    <location>
        <begin position="6"/>
        <end position="28"/>
    </location>
</feature>
<protein>
    <submittedName>
        <fullName evidence="3">Metal-dependent hydrolase, endonuclease/exonuclease/phosphatase family</fullName>
    </submittedName>
</protein>
<dbReference type="GO" id="GO:0004519">
    <property type="term" value="F:endonuclease activity"/>
    <property type="evidence" value="ECO:0007669"/>
    <property type="project" value="UniProtKB-KW"/>
</dbReference>
<gene>
    <name evidence="3" type="ORF">SAMN05421847_1598</name>
</gene>
<evidence type="ECO:0000259" key="2">
    <source>
        <dbReference type="Pfam" id="PF03372"/>
    </source>
</evidence>
<dbReference type="Pfam" id="PF03372">
    <property type="entry name" value="Exo_endo_phos"/>
    <property type="match status" value="1"/>
</dbReference>